<dbReference type="InterPro" id="IPR047650">
    <property type="entry name" value="Transpos_IS110"/>
</dbReference>
<dbReference type="InterPro" id="IPR003346">
    <property type="entry name" value="Transposase_20"/>
</dbReference>
<proteinExistence type="predicted"/>
<feature type="domain" description="Transposase IS116/IS110/IS902 C-terminal" evidence="1">
    <location>
        <begin position="12"/>
        <end position="72"/>
    </location>
</feature>
<keyword evidence="3" id="KW-1185">Reference proteome</keyword>
<organism evidence="2 3">
    <name type="scientific">Undibacterium flavidum</name>
    <dbReference type="NCBI Taxonomy" id="2762297"/>
    <lineage>
        <taxon>Bacteria</taxon>
        <taxon>Pseudomonadati</taxon>
        <taxon>Pseudomonadota</taxon>
        <taxon>Betaproteobacteria</taxon>
        <taxon>Burkholderiales</taxon>
        <taxon>Oxalobacteraceae</taxon>
        <taxon>Undibacterium</taxon>
    </lineage>
</organism>
<protein>
    <submittedName>
        <fullName evidence="2">IS110 family transposase</fullName>
    </submittedName>
</protein>
<reference evidence="2 3" key="1">
    <citation type="submission" date="2020-08" db="EMBL/GenBank/DDBJ databases">
        <title>Novel species isolated from subtropical streams in China.</title>
        <authorList>
            <person name="Lu H."/>
        </authorList>
    </citation>
    <scope>NUCLEOTIDE SEQUENCE [LARGE SCALE GENOMIC DNA]</scope>
    <source>
        <strain evidence="2 3">LX15W</strain>
    </source>
</reference>
<gene>
    <name evidence="2" type="ORF">H8K55_21510</name>
</gene>
<dbReference type="RefSeq" id="WP_186944288.1">
    <property type="nucleotide sequence ID" value="NZ_JACOGA010000095.1"/>
</dbReference>
<dbReference type="PANTHER" id="PTHR33055:SF3">
    <property type="entry name" value="PUTATIVE TRANSPOSASE FOR IS117-RELATED"/>
    <property type="match status" value="1"/>
</dbReference>
<feature type="non-terminal residue" evidence="2">
    <location>
        <position position="72"/>
    </location>
</feature>
<evidence type="ECO:0000313" key="3">
    <source>
        <dbReference type="Proteomes" id="UP000624279"/>
    </source>
</evidence>
<name>A0ABR6YHX0_9BURK</name>
<dbReference type="PANTHER" id="PTHR33055">
    <property type="entry name" value="TRANSPOSASE FOR INSERTION SEQUENCE ELEMENT IS1111A"/>
    <property type="match status" value="1"/>
</dbReference>
<dbReference type="EMBL" id="JACOGA010000095">
    <property type="protein sequence ID" value="MBC3876171.1"/>
    <property type="molecule type" value="Genomic_DNA"/>
</dbReference>
<comment type="caution">
    <text evidence="2">The sequence shown here is derived from an EMBL/GenBank/DDBJ whole genome shotgun (WGS) entry which is preliminary data.</text>
</comment>
<evidence type="ECO:0000259" key="1">
    <source>
        <dbReference type="Pfam" id="PF02371"/>
    </source>
</evidence>
<sequence length="72" mass="8008">TRNDPDLKDKQKLLDSIPGLGERTIAILLSYYADTERFTSVKKAIAFAGLDPRHYESGSSVRGKTRMSKVGH</sequence>
<feature type="non-terminal residue" evidence="2">
    <location>
        <position position="1"/>
    </location>
</feature>
<dbReference type="Pfam" id="PF02371">
    <property type="entry name" value="Transposase_20"/>
    <property type="match status" value="1"/>
</dbReference>
<dbReference type="Proteomes" id="UP000624279">
    <property type="component" value="Unassembled WGS sequence"/>
</dbReference>
<accession>A0ABR6YHX0</accession>
<evidence type="ECO:0000313" key="2">
    <source>
        <dbReference type="EMBL" id="MBC3876171.1"/>
    </source>
</evidence>